<evidence type="ECO:0000313" key="2">
    <source>
        <dbReference type="EMBL" id="AZP15876.1"/>
    </source>
</evidence>
<proteinExistence type="predicted"/>
<dbReference type="SUPFAM" id="SSF69255">
    <property type="entry name" value="gp5 N-terminal domain-like"/>
    <property type="match status" value="1"/>
</dbReference>
<dbReference type="AlphaFoldDB" id="A0A3Q9BTH9"/>
<name>A0A3Q9BTH9_9ACTN</name>
<dbReference type="InterPro" id="IPR037026">
    <property type="entry name" value="Vgr_OB-fold_dom_sf"/>
</dbReference>
<dbReference type="KEGG" id="saqu:EJC51_07015"/>
<evidence type="ECO:0000313" key="3">
    <source>
        <dbReference type="Proteomes" id="UP000280197"/>
    </source>
</evidence>
<dbReference type="InterPro" id="IPR006531">
    <property type="entry name" value="Gp5/Vgr_OB"/>
</dbReference>
<dbReference type="SUPFAM" id="SSF69279">
    <property type="entry name" value="Phage tail proteins"/>
    <property type="match status" value="1"/>
</dbReference>
<reference evidence="2 3" key="1">
    <citation type="submission" date="2018-12" db="EMBL/GenBank/DDBJ databases">
        <authorList>
            <person name="Li K."/>
        </authorList>
    </citation>
    <scope>NUCLEOTIDE SEQUENCE [LARGE SCALE GENOMIC DNA]</scope>
    <source>
        <strain evidence="3">CR22</strain>
    </source>
</reference>
<dbReference type="Gene3D" id="3.10.450.190">
    <property type="match status" value="1"/>
</dbReference>
<dbReference type="Pfam" id="PF04717">
    <property type="entry name" value="Phage_base_V"/>
    <property type="match status" value="1"/>
</dbReference>
<evidence type="ECO:0000259" key="1">
    <source>
        <dbReference type="Pfam" id="PF04717"/>
    </source>
</evidence>
<keyword evidence="3" id="KW-1185">Reference proteome</keyword>
<accession>A0A3Q9BTH9</accession>
<dbReference type="Gene3D" id="2.40.50.230">
    <property type="entry name" value="Gp5 N-terminal domain"/>
    <property type="match status" value="1"/>
</dbReference>
<sequence>MDTFAPRAEIRISGVALAADVSRHLLSVRYDNSLELADMFTVVLDNSGHRFTDSPLFELGKNVEIHLGYGDRLTPMMLGEIASIEPDFPESGAPTFTVRGYDKSHRLRHEMPDRPAFRFSNDSAIAAQIALEAGLIPVVDPAPFSHSALHRASTDMALLKERAAANFFDVYVWWDKLYFRFPRPQTEAPVLEWGTNLSSFSPRVANSGMAGTQVVRGYSQELAQSVVGVMSATALDLDALLERLGSAALGALTGLGRRVVRGRQVATPLDAIALAKSLLQQLLEGMYEATGTCGGLPELRAGRFVSVRGVGKRFSGMYRLKRVVHTLDSRGFRSEFEVTQRAGAHVTQLLRKALSEDPPPDRPESPQGVVVAEVVAVDPSRYEVSIRFPWFSDIPDVVAAPVATPMSGSDAGMFCLPGAGDQVLVAFEHGDFNRPYVIGSLWSTTTVKPVTAAPGVNLVRRIKTPAGHSITLDDTPGMEKIVVEHTSGSSLTFTAGGDVEIVAVNVKVKVGGTMDVSRRGAV</sequence>
<dbReference type="EMBL" id="CP034463">
    <property type="protein sequence ID" value="AZP15876.1"/>
    <property type="molecule type" value="Genomic_DNA"/>
</dbReference>
<feature type="domain" description="Gp5/Type VI secretion system Vgr protein OB-fold" evidence="1">
    <location>
        <begin position="370"/>
        <end position="442"/>
    </location>
</feature>
<dbReference type="RefSeq" id="WP_126270244.1">
    <property type="nucleotide sequence ID" value="NZ_CP034463.1"/>
</dbReference>
<dbReference type="Proteomes" id="UP000280197">
    <property type="component" value="Chromosome"/>
</dbReference>
<gene>
    <name evidence="2" type="ORF">EJC51_07015</name>
</gene>
<protein>
    <recommendedName>
        <fullName evidence="1">Gp5/Type VI secretion system Vgr protein OB-fold domain-containing protein</fullName>
    </recommendedName>
</protein>
<organism evidence="2 3">
    <name type="scientific">Streptomyces aquilus</name>
    <dbReference type="NCBI Taxonomy" id="2548456"/>
    <lineage>
        <taxon>Bacteria</taxon>
        <taxon>Bacillati</taxon>
        <taxon>Actinomycetota</taxon>
        <taxon>Actinomycetes</taxon>
        <taxon>Kitasatosporales</taxon>
        <taxon>Streptomycetaceae</taxon>
        <taxon>Streptomyces</taxon>
    </lineage>
</organism>